<organism evidence="3 4">
    <name type="scientific">Toxocara canis</name>
    <name type="common">Canine roundworm</name>
    <dbReference type="NCBI Taxonomy" id="6265"/>
    <lineage>
        <taxon>Eukaryota</taxon>
        <taxon>Metazoa</taxon>
        <taxon>Ecdysozoa</taxon>
        <taxon>Nematoda</taxon>
        <taxon>Chromadorea</taxon>
        <taxon>Rhabditida</taxon>
        <taxon>Spirurina</taxon>
        <taxon>Ascaridomorpha</taxon>
        <taxon>Ascaridoidea</taxon>
        <taxon>Toxocaridae</taxon>
        <taxon>Toxocara</taxon>
    </lineage>
</organism>
<reference evidence="2 3" key="2">
    <citation type="submission" date="2018-11" db="EMBL/GenBank/DDBJ databases">
        <authorList>
            <consortium name="Pathogen Informatics"/>
        </authorList>
    </citation>
    <scope>NUCLEOTIDE SEQUENCE [LARGE SCALE GENOMIC DNA]</scope>
</reference>
<name>A0A183UP23_TOXCA</name>
<evidence type="ECO:0000256" key="1">
    <source>
        <dbReference type="SAM" id="MobiDB-lite"/>
    </source>
</evidence>
<dbReference type="WBParaSite" id="TCNE_0001024301-mRNA-1">
    <property type="protein sequence ID" value="TCNE_0001024301-mRNA-1"/>
    <property type="gene ID" value="TCNE_0001024301"/>
</dbReference>
<accession>A0A183UP23</accession>
<feature type="region of interest" description="Disordered" evidence="1">
    <location>
        <begin position="191"/>
        <end position="225"/>
    </location>
</feature>
<dbReference type="EMBL" id="UYWY01020436">
    <property type="protein sequence ID" value="VDM41564.1"/>
    <property type="molecule type" value="Genomic_DNA"/>
</dbReference>
<reference evidence="4" key="1">
    <citation type="submission" date="2016-06" db="UniProtKB">
        <authorList>
            <consortium name="WormBaseParasite"/>
        </authorList>
    </citation>
    <scope>IDENTIFICATION</scope>
</reference>
<feature type="compositionally biased region" description="Low complexity" evidence="1">
    <location>
        <begin position="206"/>
        <end position="218"/>
    </location>
</feature>
<dbReference type="AlphaFoldDB" id="A0A183UP23"/>
<sequence length="346" mass="37057">METAVIGRQGSDTQKGPGNGQARQTRSERRAKRRAAFLASKTTLAEVAQTAIEPVERVDDLEDSNNALWTENTDSSFGHTRGRNSFIEESTDGYSNTPGLIDSSVADVSHAFEGYTSQLVTSSSNSKTAYSTSRPSNASFVSNKSTFATINNAATWEDLGSTVSALFNNAKKQNTESDSASSFLKKKASAAVVSLDEPPPPPPPISLSSSKPTKTTPTQYDHVSSSAVVTQYSGQPTKYSQPITTRVYNPTLSNYSSLNASEPLYTSTIGAENVFATTTVNHSSYDSAQPSLYVGAMQPIFVGAQLPLYGGLQQSSGYTSTPVAQSSQTGCYYNSYYPSFPSYSHF</sequence>
<feature type="compositionally biased region" description="Polar residues" evidence="1">
    <location>
        <begin position="10"/>
        <end position="24"/>
    </location>
</feature>
<evidence type="ECO:0000313" key="4">
    <source>
        <dbReference type="WBParaSite" id="TCNE_0001024301-mRNA-1"/>
    </source>
</evidence>
<dbReference type="Proteomes" id="UP000050794">
    <property type="component" value="Unassembled WGS sequence"/>
</dbReference>
<evidence type="ECO:0000313" key="3">
    <source>
        <dbReference type="Proteomes" id="UP000050794"/>
    </source>
</evidence>
<feature type="region of interest" description="Disordered" evidence="1">
    <location>
        <begin position="1"/>
        <end position="33"/>
    </location>
</feature>
<proteinExistence type="predicted"/>
<keyword evidence="3" id="KW-1185">Reference proteome</keyword>
<gene>
    <name evidence="2" type="ORF">TCNE_LOCUS10243</name>
</gene>
<protein>
    <submittedName>
        <fullName evidence="4">Eyes absent homolog</fullName>
    </submittedName>
</protein>
<evidence type="ECO:0000313" key="2">
    <source>
        <dbReference type="EMBL" id="VDM41564.1"/>
    </source>
</evidence>